<name>K0PNW5_9HYPH</name>
<evidence type="ECO:0000256" key="1">
    <source>
        <dbReference type="ARBA" id="ARBA00004127"/>
    </source>
</evidence>
<keyword evidence="8" id="KW-1185">Reference proteome</keyword>
<feature type="transmembrane region" description="Helical" evidence="5">
    <location>
        <begin position="81"/>
        <end position="105"/>
    </location>
</feature>
<feature type="transmembrane region" description="Helical" evidence="5">
    <location>
        <begin position="125"/>
        <end position="149"/>
    </location>
</feature>
<keyword evidence="4 5" id="KW-0472">Membrane</keyword>
<reference evidence="7 8" key="1">
    <citation type="journal article" date="2013" name="Genome Announc.">
        <title>Draft Genome Sequence of Rhizobium mesoamericanum STM3625, a Nitrogen-Fixing Symbiont of Mimosa pudica Isolated in French Guiana (South America).</title>
        <authorList>
            <person name="Moulin L."/>
            <person name="Mornico D."/>
            <person name="Melkonian R."/>
            <person name="Klonowska A."/>
        </authorList>
    </citation>
    <scope>NUCLEOTIDE SEQUENCE [LARGE SCALE GENOMIC DNA]</scope>
    <source>
        <strain evidence="7 8">STM3625</strain>
    </source>
</reference>
<sequence length="151" mass="16908">MLRHRPKRLNCFALYSDRRDGQVCIVSKWLDNAKQWARALKRDVLALWIAARDPRTPLAAKIVAGAVAAYALSPIDLIPDFIPVIGYLDDLLIVPLGIMLALRLIPATLMQEYRVEASKRHDRPVSRVAMAAIVVTWIMVAAVIAYHVLSL</sequence>
<feature type="domain" description="DUF1232" evidence="6">
    <location>
        <begin position="60"/>
        <end position="96"/>
    </location>
</feature>
<protein>
    <submittedName>
        <fullName evidence="7">Putative transmembrane protein (Modular protein)</fullName>
    </submittedName>
</protein>
<keyword evidence="3 5" id="KW-1133">Transmembrane helix</keyword>
<evidence type="ECO:0000256" key="4">
    <source>
        <dbReference type="ARBA" id="ARBA00023136"/>
    </source>
</evidence>
<dbReference type="Proteomes" id="UP000009319">
    <property type="component" value="Unassembled WGS sequence"/>
</dbReference>
<feature type="transmembrane region" description="Helical" evidence="5">
    <location>
        <begin position="58"/>
        <end position="75"/>
    </location>
</feature>
<evidence type="ECO:0000313" key="8">
    <source>
        <dbReference type="Proteomes" id="UP000009319"/>
    </source>
</evidence>
<dbReference type="Pfam" id="PF06803">
    <property type="entry name" value="DUF1232"/>
    <property type="match status" value="1"/>
</dbReference>
<dbReference type="EMBL" id="CANI01000036">
    <property type="protein sequence ID" value="CCM78251.1"/>
    <property type="molecule type" value="Genomic_DNA"/>
</dbReference>
<evidence type="ECO:0000256" key="2">
    <source>
        <dbReference type="ARBA" id="ARBA00022692"/>
    </source>
</evidence>
<gene>
    <name evidence="7" type="ORF">BN77_p10901</name>
</gene>
<dbReference type="InterPro" id="IPR010652">
    <property type="entry name" value="DUF1232"/>
</dbReference>
<dbReference type="HOGENOM" id="CLU_139031_0_0_5"/>
<dbReference type="AlphaFoldDB" id="K0PNW5"/>
<evidence type="ECO:0000256" key="5">
    <source>
        <dbReference type="SAM" id="Phobius"/>
    </source>
</evidence>
<dbReference type="GO" id="GO:0012505">
    <property type="term" value="C:endomembrane system"/>
    <property type="evidence" value="ECO:0007669"/>
    <property type="project" value="UniProtKB-SubCell"/>
</dbReference>
<dbReference type="eggNOG" id="COG3339">
    <property type="taxonomic scope" value="Bacteria"/>
</dbReference>
<evidence type="ECO:0000256" key="3">
    <source>
        <dbReference type="ARBA" id="ARBA00022989"/>
    </source>
</evidence>
<organism evidence="7 8">
    <name type="scientific">Rhizobium mesoamericanum STM3625</name>
    <dbReference type="NCBI Taxonomy" id="1211777"/>
    <lineage>
        <taxon>Bacteria</taxon>
        <taxon>Pseudomonadati</taxon>
        <taxon>Pseudomonadota</taxon>
        <taxon>Alphaproteobacteria</taxon>
        <taxon>Hyphomicrobiales</taxon>
        <taxon>Rhizobiaceae</taxon>
        <taxon>Rhizobium/Agrobacterium group</taxon>
        <taxon>Rhizobium</taxon>
    </lineage>
</organism>
<evidence type="ECO:0000259" key="6">
    <source>
        <dbReference type="Pfam" id="PF06803"/>
    </source>
</evidence>
<accession>K0PNW5</accession>
<comment type="subcellular location">
    <subcellularLocation>
        <location evidence="1">Endomembrane system</location>
        <topology evidence="1">Multi-pass membrane protein</topology>
    </subcellularLocation>
</comment>
<evidence type="ECO:0000313" key="7">
    <source>
        <dbReference type="EMBL" id="CCM78251.1"/>
    </source>
</evidence>
<keyword evidence="2 5" id="KW-0812">Transmembrane</keyword>
<comment type="caution">
    <text evidence="7">The sequence shown here is derived from an EMBL/GenBank/DDBJ whole genome shotgun (WGS) entry which is preliminary data.</text>
</comment>
<proteinExistence type="predicted"/>